<feature type="signal peptide" evidence="1">
    <location>
        <begin position="1"/>
        <end position="17"/>
    </location>
</feature>
<proteinExistence type="predicted"/>
<accession>A0A183D1Y9</accession>
<evidence type="ECO:0000256" key="1">
    <source>
        <dbReference type="SAM" id="SignalP"/>
    </source>
</evidence>
<feature type="chain" id="PRO_5043138567" evidence="1">
    <location>
        <begin position="18"/>
        <end position="355"/>
    </location>
</feature>
<gene>
    <name evidence="2" type="ORF">GPUH_LOCUS2729</name>
</gene>
<keyword evidence="1" id="KW-0732">Signal</keyword>
<protein>
    <submittedName>
        <fullName evidence="4">Peptidase A1 domain-containing protein</fullName>
    </submittedName>
</protein>
<dbReference type="GO" id="GO:0033176">
    <property type="term" value="C:proton-transporting V-type ATPase complex"/>
    <property type="evidence" value="ECO:0007669"/>
    <property type="project" value="TreeGrafter"/>
</dbReference>
<evidence type="ECO:0000313" key="2">
    <source>
        <dbReference type="EMBL" id="VDK36088.1"/>
    </source>
</evidence>
<evidence type="ECO:0000313" key="4">
    <source>
        <dbReference type="WBParaSite" id="GPUH_0000273501-mRNA-1"/>
    </source>
</evidence>
<name>A0A183D1Y9_9BILA</name>
<evidence type="ECO:0000313" key="3">
    <source>
        <dbReference type="Proteomes" id="UP000271098"/>
    </source>
</evidence>
<reference evidence="4" key="1">
    <citation type="submission" date="2016-06" db="UniProtKB">
        <authorList>
            <consortium name="WormBaseParasite"/>
        </authorList>
    </citation>
    <scope>IDENTIFICATION</scope>
</reference>
<dbReference type="EMBL" id="UYRT01004287">
    <property type="protein sequence ID" value="VDK36088.1"/>
    <property type="molecule type" value="Genomic_DNA"/>
</dbReference>
<reference evidence="2 3" key="2">
    <citation type="submission" date="2018-11" db="EMBL/GenBank/DDBJ databases">
        <authorList>
            <consortium name="Pathogen Informatics"/>
        </authorList>
    </citation>
    <scope>NUCLEOTIDE SEQUENCE [LARGE SCALE GENOMIC DNA]</scope>
</reference>
<organism evidence="4">
    <name type="scientific">Gongylonema pulchrum</name>
    <dbReference type="NCBI Taxonomy" id="637853"/>
    <lineage>
        <taxon>Eukaryota</taxon>
        <taxon>Metazoa</taxon>
        <taxon>Ecdysozoa</taxon>
        <taxon>Nematoda</taxon>
        <taxon>Chromadorea</taxon>
        <taxon>Rhabditida</taxon>
        <taxon>Spirurina</taxon>
        <taxon>Spiruromorpha</taxon>
        <taxon>Spiruroidea</taxon>
        <taxon>Gongylonematidae</taxon>
        <taxon>Gongylonema</taxon>
    </lineage>
</organism>
<dbReference type="PANTHER" id="PTHR12471">
    <property type="entry name" value="VACUOLAR ATP SYNTHASE SUBUNIT S1"/>
    <property type="match status" value="1"/>
</dbReference>
<sequence length="355" mass="39252">MCLIVFLVLVCLQCCAAYDAIIFSSLPLNKVTVHQLASVTSPRLLALGVQEFSLPKFLVFAQAYSEQPLKGPFTSLMRLFGHVKALPMEEPLKITQDSDKLDKTSAKGIVYRQVESLEELLNLFAQQNDLASYQTVVVSSPDAFESELTRRKRVSSDVTFDDKSMAAPSDNQSVHSAYFEMPVLLPPENYSLAETDQCLLYMEAFDVIIRNKDGASFIVVGNGDATFEWDPNYYNCDMDNATWGNARLDFVGIQNNGYWSLKEVELLKPFNITGNQNLTVEANLTRNDLGIESVPGFSFACSKTQAAFFSTTGGAYVVGIALSNFEVDLGPRKSKAEFGYYVSDCVGTFSAGSWM</sequence>
<dbReference type="OrthoDB" id="9985059at2759"/>
<dbReference type="AlphaFoldDB" id="A0A183D1Y9"/>
<dbReference type="WBParaSite" id="GPUH_0000273501-mRNA-1">
    <property type="protein sequence ID" value="GPUH_0000273501-mRNA-1"/>
    <property type="gene ID" value="GPUH_0000273501"/>
</dbReference>
<dbReference type="GO" id="GO:0001671">
    <property type="term" value="F:ATPase activator activity"/>
    <property type="evidence" value="ECO:0007669"/>
    <property type="project" value="TreeGrafter"/>
</dbReference>
<dbReference type="GO" id="GO:0030641">
    <property type="term" value="P:regulation of cellular pH"/>
    <property type="evidence" value="ECO:0007669"/>
    <property type="project" value="TreeGrafter"/>
</dbReference>
<keyword evidence="3" id="KW-1185">Reference proteome</keyword>
<dbReference type="PANTHER" id="PTHR12471:SF7">
    <property type="entry name" value="V-TYPE PROTON ATPASE SUBUNIT S1"/>
    <property type="match status" value="1"/>
</dbReference>
<dbReference type="InterPro" id="IPR008388">
    <property type="entry name" value="Ac45_acc_su"/>
</dbReference>
<dbReference type="Proteomes" id="UP000271098">
    <property type="component" value="Unassembled WGS sequence"/>
</dbReference>